<gene>
    <name evidence="10" type="ORF">BCR43DRAFT_491091</name>
</gene>
<dbReference type="EMBL" id="MCGN01000005">
    <property type="protein sequence ID" value="ORY96119.1"/>
    <property type="molecule type" value="Genomic_DNA"/>
</dbReference>
<comment type="similarity">
    <text evidence="3">Belongs to the PIGU family.</text>
</comment>
<feature type="transmembrane region" description="Helical" evidence="9">
    <location>
        <begin position="176"/>
        <end position="199"/>
    </location>
</feature>
<feature type="transmembrane region" description="Helical" evidence="9">
    <location>
        <begin position="205"/>
        <end position="229"/>
    </location>
</feature>
<evidence type="ECO:0000256" key="6">
    <source>
        <dbReference type="ARBA" id="ARBA00022824"/>
    </source>
</evidence>
<evidence type="ECO:0000256" key="3">
    <source>
        <dbReference type="ARBA" id="ARBA00010026"/>
    </source>
</evidence>
<evidence type="ECO:0000256" key="9">
    <source>
        <dbReference type="SAM" id="Phobius"/>
    </source>
</evidence>
<organism evidence="10 11">
    <name type="scientific">Syncephalastrum racemosum</name>
    <name type="common">Filamentous fungus</name>
    <dbReference type="NCBI Taxonomy" id="13706"/>
    <lineage>
        <taxon>Eukaryota</taxon>
        <taxon>Fungi</taxon>
        <taxon>Fungi incertae sedis</taxon>
        <taxon>Mucoromycota</taxon>
        <taxon>Mucoromycotina</taxon>
        <taxon>Mucoromycetes</taxon>
        <taxon>Mucorales</taxon>
        <taxon>Syncephalastraceae</taxon>
        <taxon>Syncephalastrum</taxon>
    </lineage>
</organism>
<keyword evidence="8 9" id="KW-0472">Membrane</keyword>
<dbReference type="OrthoDB" id="549017at2759"/>
<evidence type="ECO:0000256" key="8">
    <source>
        <dbReference type="ARBA" id="ARBA00023136"/>
    </source>
</evidence>
<dbReference type="STRING" id="13706.A0A1X2HBE1"/>
<evidence type="ECO:0000256" key="4">
    <source>
        <dbReference type="ARBA" id="ARBA00022502"/>
    </source>
</evidence>
<dbReference type="GO" id="GO:0006506">
    <property type="term" value="P:GPI anchor biosynthetic process"/>
    <property type="evidence" value="ECO:0007669"/>
    <property type="project" value="UniProtKB-UniPathway"/>
</dbReference>
<dbReference type="PANTHER" id="PTHR13121:SF0">
    <property type="entry name" value="PHOSPHATIDYLINOSITOL GLYCAN ANCHOR BIOSYNTHESIS CLASS U PROTEIN"/>
    <property type="match status" value="1"/>
</dbReference>
<keyword evidence="7 9" id="KW-1133">Transmembrane helix</keyword>
<accession>A0A1X2HBE1</accession>
<feature type="transmembrane region" description="Helical" evidence="9">
    <location>
        <begin position="74"/>
        <end position="100"/>
    </location>
</feature>
<feature type="transmembrane region" description="Helical" evidence="9">
    <location>
        <begin position="266"/>
        <end position="287"/>
    </location>
</feature>
<comment type="pathway">
    <text evidence="2">Glycolipid biosynthesis; glycosylphosphatidylinositol-anchor biosynthesis.</text>
</comment>
<evidence type="ECO:0000256" key="7">
    <source>
        <dbReference type="ARBA" id="ARBA00022989"/>
    </source>
</evidence>
<feature type="transmembrane region" description="Helical" evidence="9">
    <location>
        <begin position="120"/>
        <end position="140"/>
    </location>
</feature>
<evidence type="ECO:0000313" key="11">
    <source>
        <dbReference type="Proteomes" id="UP000242180"/>
    </source>
</evidence>
<dbReference type="InterPro" id="IPR009600">
    <property type="entry name" value="PIG-U"/>
</dbReference>
<dbReference type="PANTHER" id="PTHR13121">
    <property type="entry name" value="GPI TRANSAMIDASE COMPONENT PIG-U"/>
    <property type="match status" value="1"/>
</dbReference>
<feature type="transmembrane region" description="Helical" evidence="9">
    <location>
        <begin position="12"/>
        <end position="31"/>
    </location>
</feature>
<feature type="transmembrane region" description="Helical" evidence="9">
    <location>
        <begin position="367"/>
        <end position="389"/>
    </location>
</feature>
<keyword evidence="4" id="KW-0337">GPI-anchor biosynthesis</keyword>
<keyword evidence="5 9" id="KW-0812">Transmembrane</keyword>
<feature type="transmembrane region" description="Helical" evidence="9">
    <location>
        <begin position="152"/>
        <end position="169"/>
    </location>
</feature>
<comment type="subcellular location">
    <subcellularLocation>
        <location evidence="1">Endoplasmic reticulum membrane</location>
        <topology evidence="1">Multi-pass membrane protein</topology>
    </subcellularLocation>
</comment>
<name>A0A1X2HBE1_SYNRA</name>
<evidence type="ECO:0000256" key="2">
    <source>
        <dbReference type="ARBA" id="ARBA00004687"/>
    </source>
</evidence>
<dbReference type="GO" id="GO:0042765">
    <property type="term" value="C:GPI-anchor transamidase complex"/>
    <property type="evidence" value="ECO:0007669"/>
    <property type="project" value="EnsemblFungi"/>
</dbReference>
<sequence>MSRERLDNRLYCIYGAAIALRLAIFSVPSVADALMNRVELSTPVTSYKRLTEGVFMFENSIPPYAGGLFHQAPLLLGLVSFFSNVPYSIPILYTAMDVAVAHCLQRITSLKQSRFTLQRLTVEAAASALHPAVTAALYLFNPLTILSCLSRSSILFTNLTIVIALLSAISNRPVSAMLSIALASYLSFYPIMLLPPLILFRTGRASMIASVATFTATLLSLLTISYLLVGSWDFIQATYGVILFLSDLTPTLGMFWYFFIEIFDQFRSFFMVVFQLHVFIFAAPLCIKFRQQPIFVATILTGIMAVFKSYPAAGDAALYLALIPIHDELFKYFRYGFLVANIFLYSSILAPIFWHLWLYAGSGNANFFYAITLVYNLGHIILLIDVIYACLRREFDINHPQAEGKVVVQK</sequence>
<evidence type="ECO:0000313" key="10">
    <source>
        <dbReference type="EMBL" id="ORY96119.1"/>
    </source>
</evidence>
<dbReference type="FunCoup" id="A0A1X2HBE1">
    <property type="interactions" value="541"/>
</dbReference>
<dbReference type="Pfam" id="PF06728">
    <property type="entry name" value="PIG-U"/>
    <property type="match status" value="1"/>
</dbReference>
<keyword evidence="6" id="KW-0256">Endoplasmic reticulum</keyword>
<evidence type="ECO:0000256" key="1">
    <source>
        <dbReference type="ARBA" id="ARBA00004477"/>
    </source>
</evidence>
<proteinExistence type="inferred from homology"/>
<keyword evidence="11" id="KW-1185">Reference proteome</keyword>
<protein>
    <submittedName>
        <fullName evidence="10">GPI transamidase subunit PIG-U</fullName>
    </submittedName>
</protein>
<dbReference type="AlphaFoldDB" id="A0A1X2HBE1"/>
<dbReference type="OMA" id="ALWHLWI"/>
<evidence type="ECO:0000256" key="5">
    <source>
        <dbReference type="ARBA" id="ARBA00022692"/>
    </source>
</evidence>
<comment type="caution">
    <text evidence="10">The sequence shown here is derived from an EMBL/GenBank/DDBJ whole genome shotgun (WGS) entry which is preliminary data.</text>
</comment>
<dbReference type="InParanoid" id="A0A1X2HBE1"/>
<feature type="transmembrane region" description="Helical" evidence="9">
    <location>
        <begin position="333"/>
        <end position="360"/>
    </location>
</feature>
<dbReference type="Proteomes" id="UP000242180">
    <property type="component" value="Unassembled WGS sequence"/>
</dbReference>
<feature type="transmembrane region" description="Helical" evidence="9">
    <location>
        <begin position="241"/>
        <end position="260"/>
    </location>
</feature>
<dbReference type="GO" id="GO:0016255">
    <property type="term" value="P:attachment of GPI anchor to protein"/>
    <property type="evidence" value="ECO:0007669"/>
    <property type="project" value="EnsemblFungi"/>
</dbReference>
<dbReference type="UniPathway" id="UPA00196"/>
<reference evidence="10 11" key="1">
    <citation type="submission" date="2016-07" db="EMBL/GenBank/DDBJ databases">
        <title>Pervasive Adenine N6-methylation of Active Genes in Fungi.</title>
        <authorList>
            <consortium name="DOE Joint Genome Institute"/>
            <person name="Mondo S.J."/>
            <person name="Dannebaum R.O."/>
            <person name="Kuo R.C."/>
            <person name="Labutti K."/>
            <person name="Haridas S."/>
            <person name="Kuo A."/>
            <person name="Salamov A."/>
            <person name="Ahrendt S.R."/>
            <person name="Lipzen A."/>
            <person name="Sullivan W."/>
            <person name="Andreopoulos W.B."/>
            <person name="Clum A."/>
            <person name="Lindquist E."/>
            <person name="Daum C."/>
            <person name="Ramamoorthy G.K."/>
            <person name="Gryganskyi A."/>
            <person name="Culley D."/>
            <person name="Magnuson J.K."/>
            <person name="James T.Y."/>
            <person name="O'Malley M.A."/>
            <person name="Stajich J.E."/>
            <person name="Spatafora J.W."/>
            <person name="Visel A."/>
            <person name="Grigoriev I.V."/>
        </authorList>
    </citation>
    <scope>NUCLEOTIDE SEQUENCE [LARGE SCALE GENOMIC DNA]</scope>
    <source>
        <strain evidence="10 11">NRRL 2496</strain>
    </source>
</reference>